<gene>
    <name evidence="3" type="ORF">SAMN05421803_102186</name>
</gene>
<dbReference type="PANTHER" id="PTHR34475:SF1">
    <property type="entry name" value="CYTOSKELETON PROTEIN RODZ"/>
    <property type="match status" value="1"/>
</dbReference>
<evidence type="ECO:0000256" key="1">
    <source>
        <dbReference type="SAM" id="MobiDB-lite"/>
    </source>
</evidence>
<proteinExistence type="predicted"/>
<dbReference type="InterPro" id="IPR010982">
    <property type="entry name" value="Lambda_DNA-bd_dom_sf"/>
</dbReference>
<reference evidence="3 4" key="1">
    <citation type="submission" date="2016-11" db="EMBL/GenBank/DDBJ databases">
        <authorList>
            <person name="Jaros S."/>
            <person name="Januszkiewicz K."/>
            <person name="Wedrychowicz H."/>
        </authorList>
    </citation>
    <scope>NUCLEOTIDE SEQUENCE [LARGE SCALE GENOMIC DNA]</scope>
    <source>
        <strain evidence="3 4">CGMCC 4.5723</strain>
    </source>
</reference>
<dbReference type="Pfam" id="PF13464">
    <property type="entry name" value="RodZ_C"/>
    <property type="match status" value="1"/>
</dbReference>
<feature type="region of interest" description="Disordered" evidence="1">
    <location>
        <begin position="98"/>
        <end position="204"/>
    </location>
</feature>
<dbReference type="RefSeq" id="WP_178378459.1">
    <property type="nucleotide sequence ID" value="NZ_FQZK01000002.1"/>
</dbReference>
<evidence type="ECO:0000313" key="4">
    <source>
        <dbReference type="Proteomes" id="UP000184452"/>
    </source>
</evidence>
<feature type="domain" description="Cytoskeleton protein RodZ-like C-terminal" evidence="2">
    <location>
        <begin position="299"/>
        <end position="367"/>
    </location>
</feature>
<sequence>MATIGHTLSAARVAAGFTVADLSARTRIREPVLRAIEEEDFVPCGGDFYARGHIRGLCRALRLDPAPLLEEFESEHAGRRGSVFVPPPRHPAAVPVAARAAAAARAEDAAGPGERGEDGAGEAPTAGPRVIGEDTEPGAGTERWGHFERDDRLPRRVRGGRPPRRRAASAKGAVPAPRHGGAGPPESLNRPEPQARRAPRAAVTRTRSRRAEAVRRHWPWALVALLVVLSIVVGVRTWQDWNGDNPLRTAFDGTGTETVDSAVLPGTPEEADGPAGAKAVDEAARGEKQPGPEEVSVGLTASARTWVKVTGARGEDLFTGVLAEGESQEYVTEDTLTLWLGNAGGVDVSVDGEDIGSAGRSGEVREVVVGADGFDD</sequence>
<feature type="compositionally biased region" description="Basic residues" evidence="1">
    <location>
        <begin position="155"/>
        <end position="168"/>
    </location>
</feature>
<feature type="compositionally biased region" description="Basic and acidic residues" evidence="1">
    <location>
        <begin position="143"/>
        <end position="154"/>
    </location>
</feature>
<dbReference type="InterPro" id="IPR050400">
    <property type="entry name" value="Bact_Cytoskel_RodZ"/>
</dbReference>
<dbReference type="Pfam" id="PF13413">
    <property type="entry name" value="HTH_25"/>
    <property type="match status" value="1"/>
</dbReference>
<dbReference type="GO" id="GO:0003677">
    <property type="term" value="F:DNA binding"/>
    <property type="evidence" value="ECO:0007669"/>
    <property type="project" value="InterPro"/>
</dbReference>
<keyword evidence="4" id="KW-1185">Reference proteome</keyword>
<dbReference type="STRING" id="758803.SAMN05421803_102186"/>
<accession>A0A1M6E7L3</accession>
<dbReference type="AlphaFoldDB" id="A0A1M6E7L3"/>
<protein>
    <submittedName>
        <fullName evidence="3">Helix-turn-helix domain-containing protein</fullName>
    </submittedName>
</protein>
<name>A0A1M6E7L3_9ACTN</name>
<dbReference type="InterPro" id="IPR025194">
    <property type="entry name" value="RodZ-like_C"/>
</dbReference>
<evidence type="ECO:0000313" key="3">
    <source>
        <dbReference type="EMBL" id="SHI81486.1"/>
    </source>
</evidence>
<dbReference type="Proteomes" id="UP000184452">
    <property type="component" value="Unassembled WGS sequence"/>
</dbReference>
<feature type="compositionally biased region" description="Low complexity" evidence="1">
    <location>
        <begin position="98"/>
        <end position="112"/>
    </location>
</feature>
<dbReference type="Gene3D" id="1.10.260.40">
    <property type="entry name" value="lambda repressor-like DNA-binding domains"/>
    <property type="match status" value="1"/>
</dbReference>
<organism evidence="3 4">
    <name type="scientific">Nocardiopsis flavescens</name>
    <dbReference type="NCBI Taxonomy" id="758803"/>
    <lineage>
        <taxon>Bacteria</taxon>
        <taxon>Bacillati</taxon>
        <taxon>Actinomycetota</taxon>
        <taxon>Actinomycetes</taxon>
        <taxon>Streptosporangiales</taxon>
        <taxon>Nocardiopsidaceae</taxon>
        <taxon>Nocardiopsis</taxon>
    </lineage>
</organism>
<evidence type="ECO:0000259" key="2">
    <source>
        <dbReference type="Pfam" id="PF13464"/>
    </source>
</evidence>
<dbReference type="EMBL" id="FQZK01000002">
    <property type="protein sequence ID" value="SHI81486.1"/>
    <property type="molecule type" value="Genomic_DNA"/>
</dbReference>
<dbReference type="PANTHER" id="PTHR34475">
    <property type="match status" value="1"/>
</dbReference>